<dbReference type="Gene3D" id="1.25.40.10">
    <property type="entry name" value="Tetratricopeptide repeat domain"/>
    <property type="match status" value="2"/>
</dbReference>
<evidence type="ECO:0008006" key="5">
    <source>
        <dbReference type="Google" id="ProtNLM"/>
    </source>
</evidence>
<dbReference type="Pfam" id="PF13432">
    <property type="entry name" value="TPR_16"/>
    <property type="match status" value="2"/>
</dbReference>
<evidence type="ECO:0000256" key="2">
    <source>
        <dbReference type="SAM" id="SignalP"/>
    </source>
</evidence>
<keyword evidence="1" id="KW-0802">TPR repeat</keyword>
<keyword evidence="4" id="KW-1185">Reference proteome</keyword>
<accession>A0ABP8G514</accession>
<protein>
    <recommendedName>
        <fullName evidence="5">Tetratricopeptide repeat protein</fullName>
    </recommendedName>
</protein>
<dbReference type="InterPro" id="IPR011990">
    <property type="entry name" value="TPR-like_helical_dom_sf"/>
</dbReference>
<feature type="repeat" description="TPR" evidence="1">
    <location>
        <begin position="53"/>
        <end position="86"/>
    </location>
</feature>
<organism evidence="3 4">
    <name type="scientific">Flaviaesturariibacter amylovorans</name>
    <dbReference type="NCBI Taxonomy" id="1084520"/>
    <lineage>
        <taxon>Bacteria</taxon>
        <taxon>Pseudomonadati</taxon>
        <taxon>Bacteroidota</taxon>
        <taxon>Chitinophagia</taxon>
        <taxon>Chitinophagales</taxon>
        <taxon>Chitinophagaceae</taxon>
        <taxon>Flaviaestuariibacter</taxon>
    </lineage>
</organism>
<dbReference type="InterPro" id="IPR019734">
    <property type="entry name" value="TPR_rpt"/>
</dbReference>
<sequence length="378" mass="42706">MRLFFITLSLLLTTVSLHAQDEGVVAVMRSLADSGQYDKIIADYVPKEQDLPAGGLFFIGHAYFMKEDNERALRYFEAAIAKDAKEARAYFYKGLTYLYMDRYADALPPLREAIAQKPEKSGYHSALGDAHYGLKQHDEALAAYRAAAALSDAGERPFAMIAQIHSDRNEPDKALQAHYVVREKGQRGSPSYHNALFNVGLLELLKGAADRAEPAFLELAASDSTDYRTFAKLVQVYYQRKEYDKARPWKEKLYTAHRAGLLKSPMKDMFCFDQFEWNGQRVMAFERYENGTGKLYYKHIFYLLDAQGEVTLQVQTEYSPVSVEMGGPTYLLGMNRGNTHATFPVGFQSDPAYDKLKTAVIEVFEKKIKPTSASRPGN</sequence>
<dbReference type="PROSITE" id="PS50005">
    <property type="entry name" value="TPR"/>
    <property type="match status" value="2"/>
</dbReference>
<comment type="caution">
    <text evidence="3">The sequence shown here is derived from an EMBL/GenBank/DDBJ whole genome shotgun (WGS) entry which is preliminary data.</text>
</comment>
<gene>
    <name evidence="3" type="ORF">GCM10023184_01150</name>
</gene>
<proteinExistence type="predicted"/>
<feature type="chain" id="PRO_5045589599" description="Tetratricopeptide repeat protein" evidence="2">
    <location>
        <begin position="20"/>
        <end position="378"/>
    </location>
</feature>
<keyword evidence="2" id="KW-0732">Signal</keyword>
<dbReference type="PANTHER" id="PTHR12558">
    <property type="entry name" value="CELL DIVISION CYCLE 16,23,27"/>
    <property type="match status" value="1"/>
</dbReference>
<dbReference type="SMART" id="SM00028">
    <property type="entry name" value="TPR"/>
    <property type="match status" value="4"/>
</dbReference>
<evidence type="ECO:0000256" key="1">
    <source>
        <dbReference type="PROSITE-ProRule" id="PRU00339"/>
    </source>
</evidence>
<name>A0ABP8G514_9BACT</name>
<reference evidence="4" key="1">
    <citation type="journal article" date="2019" name="Int. J. Syst. Evol. Microbiol.">
        <title>The Global Catalogue of Microorganisms (GCM) 10K type strain sequencing project: providing services to taxonomists for standard genome sequencing and annotation.</title>
        <authorList>
            <consortium name="The Broad Institute Genomics Platform"/>
            <consortium name="The Broad Institute Genome Sequencing Center for Infectious Disease"/>
            <person name="Wu L."/>
            <person name="Ma J."/>
        </authorList>
    </citation>
    <scope>NUCLEOTIDE SEQUENCE [LARGE SCALE GENOMIC DNA]</scope>
    <source>
        <strain evidence="4">JCM 17919</strain>
    </source>
</reference>
<dbReference type="Proteomes" id="UP001501725">
    <property type="component" value="Unassembled WGS sequence"/>
</dbReference>
<evidence type="ECO:0000313" key="3">
    <source>
        <dbReference type="EMBL" id="GAA4317456.1"/>
    </source>
</evidence>
<dbReference type="EMBL" id="BAABGY010000001">
    <property type="protein sequence ID" value="GAA4317456.1"/>
    <property type="molecule type" value="Genomic_DNA"/>
</dbReference>
<dbReference type="SUPFAM" id="SSF48452">
    <property type="entry name" value="TPR-like"/>
    <property type="match status" value="2"/>
</dbReference>
<dbReference type="PANTHER" id="PTHR12558:SF13">
    <property type="entry name" value="CELL DIVISION CYCLE PROTEIN 27 HOMOLOG"/>
    <property type="match status" value="1"/>
</dbReference>
<feature type="signal peptide" evidence="2">
    <location>
        <begin position="1"/>
        <end position="19"/>
    </location>
</feature>
<feature type="repeat" description="TPR" evidence="1">
    <location>
        <begin position="87"/>
        <end position="120"/>
    </location>
</feature>
<evidence type="ECO:0000313" key="4">
    <source>
        <dbReference type="Proteomes" id="UP001501725"/>
    </source>
</evidence>
<dbReference type="RefSeq" id="WP_345252630.1">
    <property type="nucleotide sequence ID" value="NZ_BAABGY010000001.1"/>
</dbReference>